<dbReference type="AlphaFoldDB" id="A0A0C2YFV5"/>
<dbReference type="STRING" id="272627.CCC_02049"/>
<accession>A0A0C2YFV5</accession>
<dbReference type="EMBL" id="JXSL01000027">
    <property type="protein sequence ID" value="KIL98599.1"/>
    <property type="molecule type" value="Genomic_DNA"/>
</dbReference>
<dbReference type="Proteomes" id="UP000031971">
    <property type="component" value="Unassembled WGS sequence"/>
</dbReference>
<proteinExistence type="predicted"/>
<reference evidence="1 2" key="1">
    <citation type="submission" date="2015-01" db="EMBL/GenBank/DDBJ databases">
        <title>Genome Sequence of Magnetospirillum magnetotacticum Strain MS-1.</title>
        <authorList>
            <person name="Marinov G.K."/>
            <person name="Smalley M.D."/>
            <person name="DeSalvo G."/>
        </authorList>
    </citation>
    <scope>NUCLEOTIDE SEQUENCE [LARGE SCALE GENOMIC DNA]</scope>
    <source>
        <strain evidence="1 2">MS-1</strain>
    </source>
</reference>
<comment type="caution">
    <text evidence="1">The sequence shown here is derived from an EMBL/GenBank/DDBJ whole genome shotgun (WGS) entry which is preliminary data.</text>
</comment>
<name>A0A0C2YFV5_PARME</name>
<keyword evidence="2" id="KW-1185">Reference proteome</keyword>
<protein>
    <submittedName>
        <fullName evidence="1">Uncharacterized protein</fullName>
    </submittedName>
</protein>
<evidence type="ECO:0000313" key="1">
    <source>
        <dbReference type="EMBL" id="KIL98599.1"/>
    </source>
</evidence>
<evidence type="ECO:0000313" key="2">
    <source>
        <dbReference type="Proteomes" id="UP000031971"/>
    </source>
</evidence>
<organism evidence="1 2">
    <name type="scientific">Paramagnetospirillum magnetotacticum MS-1</name>
    <dbReference type="NCBI Taxonomy" id="272627"/>
    <lineage>
        <taxon>Bacteria</taxon>
        <taxon>Pseudomonadati</taxon>
        <taxon>Pseudomonadota</taxon>
        <taxon>Alphaproteobacteria</taxon>
        <taxon>Rhodospirillales</taxon>
        <taxon>Magnetospirillaceae</taxon>
        <taxon>Paramagnetospirillum</taxon>
    </lineage>
</organism>
<gene>
    <name evidence="1" type="ORF">CCC_02049</name>
</gene>
<sequence length="132" mass="14319">MLLASYSGVAKADGLAQPTPSVTDTYVKGAVSGAKQYIRNYLAITPDCTSMGNSKVAVMTEPGHGQVIVENGESYPDFNGDNVRVRCNDRKVPAVLVFYQSESGYVGADRMVLDIVMASGTFYRHEFTINVR</sequence>